<organism evidence="5 6">
    <name type="scientific">Prauserella endophytica</name>
    <dbReference type="NCBI Taxonomy" id="1592324"/>
    <lineage>
        <taxon>Bacteria</taxon>
        <taxon>Bacillati</taxon>
        <taxon>Actinomycetota</taxon>
        <taxon>Actinomycetes</taxon>
        <taxon>Pseudonocardiales</taxon>
        <taxon>Pseudonocardiaceae</taxon>
        <taxon>Prauserella</taxon>
        <taxon>Prauserella coralliicola group</taxon>
    </lineage>
</organism>
<keyword evidence="2" id="KW-0233">DNA recombination</keyword>
<protein>
    <submittedName>
        <fullName evidence="5">Recombinase family protein</fullName>
    </submittedName>
</protein>
<evidence type="ECO:0000313" key="6">
    <source>
        <dbReference type="Proteomes" id="UP000309992"/>
    </source>
</evidence>
<keyword evidence="1" id="KW-0238">DNA-binding</keyword>
<evidence type="ECO:0000256" key="1">
    <source>
        <dbReference type="ARBA" id="ARBA00023125"/>
    </source>
</evidence>
<evidence type="ECO:0000313" key="5">
    <source>
        <dbReference type="EMBL" id="TKG68314.1"/>
    </source>
</evidence>
<dbReference type="PROSITE" id="PS51736">
    <property type="entry name" value="RECOMBINASES_3"/>
    <property type="match status" value="1"/>
</dbReference>
<feature type="region of interest" description="Disordered" evidence="3">
    <location>
        <begin position="1"/>
        <end position="41"/>
    </location>
</feature>
<dbReference type="SMART" id="SM00857">
    <property type="entry name" value="Resolvase"/>
    <property type="match status" value="1"/>
</dbReference>
<dbReference type="Pfam" id="PF00239">
    <property type="entry name" value="Resolvase"/>
    <property type="match status" value="1"/>
</dbReference>
<evidence type="ECO:0000256" key="2">
    <source>
        <dbReference type="ARBA" id="ARBA00023172"/>
    </source>
</evidence>
<accession>A0ABY2S190</accession>
<dbReference type="CDD" id="cd03768">
    <property type="entry name" value="SR_ResInv"/>
    <property type="match status" value="1"/>
</dbReference>
<name>A0ABY2S190_9PSEU</name>
<proteinExistence type="predicted"/>
<comment type="caution">
    <text evidence="5">The sequence shown here is derived from an EMBL/GenBank/DDBJ whole genome shotgun (WGS) entry which is preliminary data.</text>
</comment>
<dbReference type="SUPFAM" id="SSF53041">
    <property type="entry name" value="Resolvase-like"/>
    <property type="match status" value="1"/>
</dbReference>
<dbReference type="InterPro" id="IPR036162">
    <property type="entry name" value="Resolvase-like_N_sf"/>
</dbReference>
<dbReference type="Gene3D" id="3.40.50.1390">
    <property type="entry name" value="Resolvase, N-terminal catalytic domain"/>
    <property type="match status" value="1"/>
</dbReference>
<reference evidence="5 6" key="1">
    <citation type="journal article" date="2015" name="Antonie Van Leeuwenhoek">
        <title>Prauserella endophytica sp. nov., an endophytic actinobacterium isolated from Tamarix taklamakanensis.</title>
        <authorList>
            <person name="Liu J.M."/>
            <person name="Habden X."/>
            <person name="Guo L."/>
            <person name="Tuo L."/>
            <person name="Jiang Z.K."/>
            <person name="Liu S.W."/>
            <person name="Liu X.F."/>
            <person name="Chen L."/>
            <person name="Li R.F."/>
            <person name="Zhang Y.Q."/>
            <person name="Sun C.H."/>
        </authorList>
    </citation>
    <scope>NUCLEOTIDE SEQUENCE [LARGE SCALE GENOMIC DNA]</scope>
    <source>
        <strain evidence="5 6">CGMCC 4.7182</strain>
    </source>
</reference>
<keyword evidence="6" id="KW-1185">Reference proteome</keyword>
<dbReference type="PANTHER" id="PTHR30461">
    <property type="entry name" value="DNA-INVERTASE FROM LAMBDOID PROPHAGE"/>
    <property type="match status" value="1"/>
</dbReference>
<feature type="compositionally biased region" description="Basic and acidic residues" evidence="3">
    <location>
        <begin position="169"/>
        <end position="180"/>
    </location>
</feature>
<evidence type="ECO:0000256" key="3">
    <source>
        <dbReference type="SAM" id="MobiDB-lite"/>
    </source>
</evidence>
<feature type="domain" description="Resolvase/invertase-type recombinase catalytic" evidence="4">
    <location>
        <begin position="44"/>
        <end position="182"/>
    </location>
</feature>
<dbReference type="PANTHER" id="PTHR30461:SF2">
    <property type="entry name" value="SERINE RECOMBINASE PINE-RELATED"/>
    <property type="match status" value="1"/>
</dbReference>
<dbReference type="InterPro" id="IPR050639">
    <property type="entry name" value="SSR_resolvase"/>
</dbReference>
<evidence type="ECO:0000259" key="4">
    <source>
        <dbReference type="PROSITE" id="PS51736"/>
    </source>
</evidence>
<feature type="region of interest" description="Disordered" evidence="3">
    <location>
        <begin position="167"/>
        <end position="189"/>
    </location>
</feature>
<gene>
    <name evidence="5" type="ORF">FCN18_21345</name>
</gene>
<dbReference type="Proteomes" id="UP000309992">
    <property type="component" value="Unassembled WGS sequence"/>
</dbReference>
<sequence length="189" mass="20874">MRNEPSGSKPLANDSKGRFTTMPPATCDPRSRRAAHPRARRPVRVGLYQRWPTLRESDHLQTYVASQPGWHIALRSSDYASGGTLKRPGLQRVLAAARSGVIDVLVVNHLYSLSRKTQHLAFVLDELTSRGVRVVSATDPALDTETAHGLFHVRVLSAVAEIEQTGALADRRDRRRHDQQSADESPLAG</sequence>
<dbReference type="InterPro" id="IPR006119">
    <property type="entry name" value="Resolv_N"/>
</dbReference>
<dbReference type="EMBL" id="SWMS01000012">
    <property type="protein sequence ID" value="TKG68314.1"/>
    <property type="molecule type" value="Genomic_DNA"/>
</dbReference>
<feature type="compositionally biased region" description="Basic residues" evidence="3">
    <location>
        <begin position="32"/>
        <end position="41"/>
    </location>
</feature>